<dbReference type="EMBL" id="CP170721">
    <property type="protein sequence ID" value="XIA20304.1"/>
    <property type="molecule type" value="Genomic_DNA"/>
</dbReference>
<reference evidence="1" key="1">
    <citation type="submission" date="2024-10" db="EMBL/GenBank/DDBJ databases">
        <authorList>
            <person name="Lesea H.P."/>
            <person name="Kuehl J.V."/>
            <person name="Chandonia J.-M."/>
        </authorList>
    </citation>
    <scope>NUCLEOTIDE SEQUENCE</scope>
    <source>
        <strain evidence="1">FW102-FHT14D07</strain>
    </source>
</reference>
<organism evidence="1">
    <name type="scientific">Rhodanobacter sp. FW102-FHT14D07</name>
    <dbReference type="NCBI Taxonomy" id="3351462"/>
    <lineage>
        <taxon>Bacteria</taxon>
        <taxon>Pseudomonadati</taxon>
        <taxon>Pseudomonadota</taxon>
        <taxon>Gammaproteobacteria</taxon>
        <taxon>Lysobacterales</taxon>
        <taxon>Rhodanobacteraceae</taxon>
        <taxon>Rhodanobacter</taxon>
    </lineage>
</organism>
<dbReference type="AlphaFoldDB" id="A0AB74UYQ9"/>
<protein>
    <submittedName>
        <fullName evidence="1">Uncharacterized protein</fullName>
    </submittedName>
</protein>
<sequence>MGIKKAKTAPVVGAIHKLREIPTDLVRFSFRHLTFSDKFHLPHDDVGRYVQTLLERLRDVSTMKVFEIKGAGKGLRCHAIDWNGTTEPDGYKHLSPQLQDCEPRQFSLSANSYGRVHGILIDNVFYVVWLDPGHALYR</sequence>
<gene>
    <name evidence="1" type="ORF">ACFYG5_09335</name>
</gene>
<evidence type="ECO:0000313" key="1">
    <source>
        <dbReference type="EMBL" id="XIA20304.1"/>
    </source>
</evidence>
<accession>A0AB74UYQ9</accession>
<dbReference type="RefSeq" id="WP_395117758.1">
    <property type="nucleotide sequence ID" value="NZ_CP170721.1"/>
</dbReference>
<name>A0AB74UYQ9_9GAMM</name>
<proteinExistence type="predicted"/>